<dbReference type="Proteomes" id="UP000320216">
    <property type="component" value="Chromosome"/>
</dbReference>
<organism evidence="1 2">
    <name type="scientific">Humibacter ginsenosidimutans</name>
    <dbReference type="NCBI Taxonomy" id="2599293"/>
    <lineage>
        <taxon>Bacteria</taxon>
        <taxon>Bacillati</taxon>
        <taxon>Actinomycetota</taxon>
        <taxon>Actinomycetes</taxon>
        <taxon>Micrococcales</taxon>
        <taxon>Microbacteriaceae</taxon>
        <taxon>Humibacter</taxon>
    </lineage>
</organism>
<dbReference type="KEGG" id="huw:FPZ11_18820"/>
<name>A0A5B8M7Z5_9MICO</name>
<dbReference type="AlphaFoldDB" id="A0A5B8M7Z5"/>
<sequence length="121" mass="13794">MLDGKDRAAYSLSRLSDEVEWTDAKPGVDYDVEYLQSAGTADRMTIEIRRLEADEKLHQYAIGRPEAADEALTEIVRYDAFELHVAPSEVFDADAAAEVYYHYFQTNTVPEGMHLRELDFS</sequence>
<proteinExistence type="predicted"/>
<keyword evidence="2" id="KW-1185">Reference proteome</keyword>
<accession>A0A5B8M7Z5</accession>
<evidence type="ECO:0000313" key="2">
    <source>
        <dbReference type="Proteomes" id="UP000320216"/>
    </source>
</evidence>
<evidence type="ECO:0000313" key="1">
    <source>
        <dbReference type="EMBL" id="QDZ16526.1"/>
    </source>
</evidence>
<dbReference type="EMBL" id="CP042305">
    <property type="protein sequence ID" value="QDZ16526.1"/>
    <property type="molecule type" value="Genomic_DNA"/>
</dbReference>
<dbReference type="OrthoDB" id="5110616at2"/>
<dbReference type="RefSeq" id="WP_146322530.1">
    <property type="nucleotide sequence ID" value="NZ_CP042305.1"/>
</dbReference>
<protein>
    <submittedName>
        <fullName evidence="1">Uncharacterized protein</fullName>
    </submittedName>
</protein>
<gene>
    <name evidence="1" type="ORF">FPZ11_18820</name>
</gene>
<reference evidence="1 2" key="1">
    <citation type="submission" date="2019-07" db="EMBL/GenBank/DDBJ databases">
        <title>Full genome sequence of Humibacter sp. WJ7-1.</title>
        <authorList>
            <person name="Im W.-T."/>
        </authorList>
    </citation>
    <scope>NUCLEOTIDE SEQUENCE [LARGE SCALE GENOMIC DNA]</scope>
    <source>
        <strain evidence="1 2">WJ7-1</strain>
    </source>
</reference>